<name>A0A2T4AB33_TRIHA</name>
<keyword evidence="2" id="KW-0732">Signal</keyword>
<gene>
    <name evidence="3" type="ORF">M431DRAFT_496082</name>
</gene>
<accession>A0A2T4AB33</accession>
<feature type="transmembrane region" description="Helical" evidence="1">
    <location>
        <begin position="150"/>
        <end position="172"/>
    </location>
</feature>
<proteinExistence type="predicted"/>
<organism evidence="3 4">
    <name type="scientific">Trichoderma harzianum CBS 226.95</name>
    <dbReference type="NCBI Taxonomy" id="983964"/>
    <lineage>
        <taxon>Eukaryota</taxon>
        <taxon>Fungi</taxon>
        <taxon>Dikarya</taxon>
        <taxon>Ascomycota</taxon>
        <taxon>Pezizomycotina</taxon>
        <taxon>Sordariomycetes</taxon>
        <taxon>Hypocreomycetidae</taxon>
        <taxon>Hypocreales</taxon>
        <taxon>Hypocreaceae</taxon>
        <taxon>Trichoderma</taxon>
    </lineage>
</organism>
<sequence>MLSAQAHLVFWALSFISLLAQPLRPSLKEHFDTNGEVQGVLECAIFCYFVWLCLFIIELRTRPSPYKLPSKRKQKRQPQAKVGTGLMCLIVGDAALWASGVKEEGVRGKIVRVLGAYFYLGTVDPIWRYQLRHDMMLFSKAVPELMVHNVLVSTASIGALSFTVEAAAFVYAGEPLDVLKFWFEGTTRMHQVLVLMLLLTPFADLADTLVYLYLKRYNYKQYLAQIAELTRLRSRSMIIERLWVMLWLWWMFSVLRVYDYR</sequence>
<feature type="transmembrane region" description="Helical" evidence="1">
    <location>
        <begin position="192"/>
        <end position="214"/>
    </location>
</feature>
<reference evidence="3 4" key="1">
    <citation type="submission" date="2016-07" db="EMBL/GenBank/DDBJ databases">
        <title>Multiple horizontal gene transfer events from other fungi enriched the ability of initially mycotrophic Trichoderma (Ascomycota) to feed on dead plant biomass.</title>
        <authorList>
            <consortium name="DOE Joint Genome Institute"/>
            <person name="Aerts A."/>
            <person name="Atanasova L."/>
            <person name="Chenthamara K."/>
            <person name="Zhang J."/>
            <person name="Grujic M."/>
            <person name="Henrissat B."/>
            <person name="Kuo A."/>
            <person name="Salamov A."/>
            <person name="Lipzen A."/>
            <person name="Labutti K."/>
            <person name="Barry K."/>
            <person name="Miao Y."/>
            <person name="Rahimi M.J."/>
            <person name="Shen Q."/>
            <person name="Grigoriev I.V."/>
            <person name="Kubicek C.P."/>
            <person name="Druzhinina I.S."/>
        </authorList>
    </citation>
    <scope>NUCLEOTIDE SEQUENCE [LARGE SCALE GENOMIC DNA]</scope>
    <source>
        <strain evidence="3 4">CBS 226.95</strain>
    </source>
</reference>
<keyword evidence="1" id="KW-0472">Membrane</keyword>
<feature type="transmembrane region" description="Helical" evidence="1">
    <location>
        <begin position="80"/>
        <end position="98"/>
    </location>
</feature>
<evidence type="ECO:0000313" key="4">
    <source>
        <dbReference type="Proteomes" id="UP000241690"/>
    </source>
</evidence>
<feature type="transmembrane region" description="Helical" evidence="1">
    <location>
        <begin position="241"/>
        <end position="258"/>
    </location>
</feature>
<evidence type="ECO:0008006" key="5">
    <source>
        <dbReference type="Google" id="ProtNLM"/>
    </source>
</evidence>
<feature type="transmembrane region" description="Helical" evidence="1">
    <location>
        <begin position="110"/>
        <end position="129"/>
    </location>
</feature>
<dbReference type="Proteomes" id="UP000241690">
    <property type="component" value="Unassembled WGS sequence"/>
</dbReference>
<evidence type="ECO:0000256" key="2">
    <source>
        <dbReference type="SAM" id="SignalP"/>
    </source>
</evidence>
<keyword evidence="1" id="KW-1133">Transmembrane helix</keyword>
<evidence type="ECO:0000313" key="3">
    <source>
        <dbReference type="EMBL" id="PTB54128.1"/>
    </source>
</evidence>
<keyword evidence="1" id="KW-0812">Transmembrane</keyword>
<dbReference type="GeneID" id="36626023"/>
<dbReference type="RefSeq" id="XP_024773805.1">
    <property type="nucleotide sequence ID" value="XM_024917454.1"/>
</dbReference>
<dbReference type="AlphaFoldDB" id="A0A2T4AB33"/>
<feature type="transmembrane region" description="Helical" evidence="1">
    <location>
        <begin position="39"/>
        <end position="59"/>
    </location>
</feature>
<evidence type="ECO:0000256" key="1">
    <source>
        <dbReference type="SAM" id="Phobius"/>
    </source>
</evidence>
<feature type="chain" id="PRO_5015780337" description="TLC domain-containing protein" evidence="2">
    <location>
        <begin position="21"/>
        <end position="261"/>
    </location>
</feature>
<keyword evidence="4" id="KW-1185">Reference proteome</keyword>
<feature type="signal peptide" evidence="2">
    <location>
        <begin position="1"/>
        <end position="20"/>
    </location>
</feature>
<dbReference type="EMBL" id="KZ679681">
    <property type="protein sequence ID" value="PTB54128.1"/>
    <property type="molecule type" value="Genomic_DNA"/>
</dbReference>
<protein>
    <recommendedName>
        <fullName evidence="5">TLC domain-containing protein</fullName>
    </recommendedName>
</protein>